<accession>A0A5B2UX63</accession>
<evidence type="ECO:0000313" key="3">
    <source>
        <dbReference type="EMBL" id="SDU96510.1"/>
    </source>
</evidence>
<evidence type="ECO:0000313" key="4">
    <source>
        <dbReference type="Proteomes" id="UP000199620"/>
    </source>
</evidence>
<dbReference type="RefSeq" id="WP_090291369.1">
    <property type="nucleotide sequence ID" value="NZ_BMNU01000007.1"/>
</dbReference>
<dbReference type="Pfam" id="PF04607">
    <property type="entry name" value="RelA_SpoT"/>
    <property type="match status" value="1"/>
</dbReference>
<name>A0A5B2UX63_9PSED</name>
<sequence>MAITTISREGLWMAAYGDPKKYSKGAVSRAGTKLSVGQGAAEDREIVNNWRNSHAYILNTFQANLRDYMRRHGGMNITFAQRLKRLNTIIDKLSTGRANDLASMHDLAGCRLIFDSIEEIQEFRASFHKTRAKHLRDDQDRYDYIARPKSTGYRGIHEVYKYASQSIGGQIYSGLKIEIQYRTRTQHAWATAVEISDLLDGARIKFDQNANPKRERLFVLASEYLARTRENQRGAFPDVNDADLCREMRELEGELGVIHTLDMARRSATEIPQRKHIVLHFHDGELIAEGFASGPKAMAYRDGIEKQHPADDVVYVTAQSTGAIADAFRNYFRDAEDFVESVKPALA</sequence>
<dbReference type="PANTHER" id="PTHR47837:SF1">
    <property type="entry name" value="GTP PYROPHOSPHOKINASE YJBM"/>
    <property type="match status" value="1"/>
</dbReference>
<dbReference type="InterPro" id="IPR052366">
    <property type="entry name" value="GTP_Pyrophosphokinase"/>
</dbReference>
<dbReference type="EMBL" id="LT629800">
    <property type="protein sequence ID" value="SDU96510.1"/>
    <property type="molecule type" value="Genomic_DNA"/>
</dbReference>
<dbReference type="PANTHER" id="PTHR47837">
    <property type="entry name" value="GTP PYROPHOSPHOKINASE YJBM"/>
    <property type="match status" value="1"/>
</dbReference>
<gene>
    <name evidence="2" type="ORF">F1720_11080</name>
    <name evidence="3" type="ORF">SAMN04490181_2267</name>
</gene>
<dbReference type="Proteomes" id="UP000199620">
    <property type="component" value="Chromosome I"/>
</dbReference>
<protein>
    <submittedName>
        <fullName evidence="2">RelA/SpoT domain-containing protein</fullName>
    </submittedName>
</protein>
<evidence type="ECO:0000313" key="2">
    <source>
        <dbReference type="EMBL" id="KAA2230525.1"/>
    </source>
</evidence>
<proteinExistence type="predicted"/>
<organism evidence="2 5">
    <name type="scientific">Pseudomonas brenneri</name>
    <dbReference type="NCBI Taxonomy" id="129817"/>
    <lineage>
        <taxon>Bacteria</taxon>
        <taxon>Pseudomonadati</taxon>
        <taxon>Pseudomonadota</taxon>
        <taxon>Gammaproteobacteria</taxon>
        <taxon>Pseudomonadales</taxon>
        <taxon>Pseudomonadaceae</taxon>
        <taxon>Pseudomonas</taxon>
    </lineage>
</organism>
<dbReference type="InterPro" id="IPR007685">
    <property type="entry name" value="RelA_SpoT"/>
</dbReference>
<reference evidence="3 4" key="1">
    <citation type="submission" date="2016-10" db="EMBL/GenBank/DDBJ databases">
        <authorList>
            <person name="Varghese N."/>
            <person name="Submissions S."/>
        </authorList>
    </citation>
    <scope>NUCLEOTIDE SEQUENCE [LARGE SCALE GENOMIC DNA]</scope>
    <source>
        <strain evidence="3 4">BS2771</strain>
    </source>
</reference>
<dbReference type="SUPFAM" id="SSF81301">
    <property type="entry name" value="Nucleotidyltransferase"/>
    <property type="match status" value="1"/>
</dbReference>
<dbReference type="CDD" id="cd05399">
    <property type="entry name" value="NT_Rel-Spo_like"/>
    <property type="match status" value="1"/>
</dbReference>
<dbReference type="Proteomes" id="UP000325296">
    <property type="component" value="Unassembled WGS sequence"/>
</dbReference>
<keyword evidence="4" id="KW-1185">Reference proteome</keyword>
<dbReference type="EMBL" id="VUOL01000005">
    <property type="protein sequence ID" value="KAA2230525.1"/>
    <property type="molecule type" value="Genomic_DNA"/>
</dbReference>
<feature type="domain" description="RelA/SpoT" evidence="1">
    <location>
        <begin position="81"/>
        <end position="204"/>
    </location>
</feature>
<dbReference type="GO" id="GO:0015969">
    <property type="term" value="P:guanosine tetraphosphate metabolic process"/>
    <property type="evidence" value="ECO:0007669"/>
    <property type="project" value="InterPro"/>
</dbReference>
<dbReference type="AlphaFoldDB" id="A0A5B2UX63"/>
<evidence type="ECO:0000313" key="5">
    <source>
        <dbReference type="Proteomes" id="UP000325296"/>
    </source>
</evidence>
<dbReference type="Gene3D" id="3.30.460.10">
    <property type="entry name" value="Beta Polymerase, domain 2"/>
    <property type="match status" value="1"/>
</dbReference>
<reference evidence="2 5" key="2">
    <citation type="submission" date="2019-09" db="EMBL/GenBank/DDBJ databases">
        <title>Draft genome sequence of Pseudomonas brenneri CCUG 51514(T).</title>
        <authorList>
            <person name="Tunovic T."/>
            <person name="Pineiro-Iglesias B."/>
            <person name="Unosson C."/>
            <person name="Inganas E."/>
            <person name="Ohlen M."/>
            <person name="Cardew S."/>
            <person name="Jensie-Markopoulos S."/>
            <person name="Salva-Serra F."/>
            <person name="Jaen-Luchoro D."/>
            <person name="Svensson-Stadler L."/>
            <person name="Chun J."/>
            <person name="Moore E."/>
        </authorList>
    </citation>
    <scope>NUCLEOTIDE SEQUENCE [LARGE SCALE GENOMIC DNA]</scope>
    <source>
        <strain evidence="2 5">CCUG 51514</strain>
    </source>
</reference>
<dbReference type="InterPro" id="IPR043519">
    <property type="entry name" value="NT_sf"/>
</dbReference>
<dbReference type="SMART" id="SM00954">
    <property type="entry name" value="RelA_SpoT"/>
    <property type="match status" value="1"/>
</dbReference>
<dbReference type="OrthoDB" id="9789634at2"/>
<evidence type="ECO:0000259" key="1">
    <source>
        <dbReference type="SMART" id="SM00954"/>
    </source>
</evidence>